<dbReference type="SUPFAM" id="SSF52540">
    <property type="entry name" value="P-loop containing nucleoside triphosphate hydrolases"/>
    <property type="match status" value="1"/>
</dbReference>
<dbReference type="SMART" id="SM00487">
    <property type="entry name" value="DEXDc"/>
    <property type="match status" value="1"/>
</dbReference>
<dbReference type="InterPro" id="IPR027417">
    <property type="entry name" value="P-loop_NTPase"/>
</dbReference>
<evidence type="ECO:0000256" key="5">
    <source>
        <dbReference type="ARBA" id="ARBA00022806"/>
    </source>
</evidence>
<dbReference type="EMBL" id="BMJY01000002">
    <property type="protein sequence ID" value="GGH38136.1"/>
    <property type="molecule type" value="Genomic_DNA"/>
</dbReference>
<evidence type="ECO:0000256" key="2">
    <source>
        <dbReference type="ARBA" id="ARBA00022723"/>
    </source>
</evidence>
<dbReference type="Gene3D" id="1.10.10.10">
    <property type="entry name" value="Winged helix-like DNA-binding domain superfamily/Winged helix DNA-binding domain"/>
    <property type="match status" value="1"/>
</dbReference>
<evidence type="ECO:0000313" key="16">
    <source>
        <dbReference type="Proteomes" id="UP000657592"/>
    </source>
</evidence>
<keyword evidence="8" id="KW-0413">Isomerase</keyword>
<dbReference type="GO" id="GO:0043138">
    <property type="term" value="F:3'-5' DNA helicase activity"/>
    <property type="evidence" value="ECO:0007669"/>
    <property type="project" value="UniProtKB-EC"/>
</dbReference>
<keyword evidence="5 15" id="KW-0347">Helicase</keyword>
<comment type="caution">
    <text evidence="15">The sequence shown here is derived from an EMBL/GenBank/DDBJ whole genome shotgun (WGS) entry which is preliminary data.</text>
</comment>
<dbReference type="PANTHER" id="PTHR13710">
    <property type="entry name" value="DNA HELICASE RECQ FAMILY MEMBER"/>
    <property type="match status" value="1"/>
</dbReference>
<dbReference type="GO" id="GO:0009378">
    <property type="term" value="F:four-way junction helicase activity"/>
    <property type="evidence" value="ECO:0007669"/>
    <property type="project" value="TreeGrafter"/>
</dbReference>
<dbReference type="Gene3D" id="3.40.50.300">
    <property type="entry name" value="P-loop containing nucleotide triphosphate hydrolases"/>
    <property type="match status" value="2"/>
</dbReference>
<organism evidence="15 16">
    <name type="scientific">Microbacterium album</name>
    <dbReference type="NCBI Taxonomy" id="2053191"/>
    <lineage>
        <taxon>Bacteria</taxon>
        <taxon>Bacillati</taxon>
        <taxon>Actinomycetota</taxon>
        <taxon>Actinomycetes</taxon>
        <taxon>Micrococcales</taxon>
        <taxon>Microbacteriaceae</taxon>
        <taxon>Microbacterium</taxon>
    </lineage>
</organism>
<keyword evidence="4" id="KW-0378">Hydrolase</keyword>
<dbReference type="InterPro" id="IPR002464">
    <property type="entry name" value="DNA/RNA_helicase_DEAH_CS"/>
</dbReference>
<evidence type="ECO:0000259" key="13">
    <source>
        <dbReference type="PROSITE" id="PS51192"/>
    </source>
</evidence>
<dbReference type="AlphaFoldDB" id="A0A917ML30"/>
<dbReference type="NCBIfam" id="TIGR00614">
    <property type="entry name" value="recQ_fam"/>
    <property type="match status" value="1"/>
</dbReference>
<keyword evidence="3" id="KW-0547">Nucleotide-binding</keyword>
<dbReference type="GO" id="GO:0030894">
    <property type="term" value="C:replisome"/>
    <property type="evidence" value="ECO:0007669"/>
    <property type="project" value="TreeGrafter"/>
</dbReference>
<protein>
    <recommendedName>
        <fullName evidence="11">ATP-dependent DNA helicase RecQ</fullName>
        <ecNumber evidence="10">5.6.2.4</ecNumber>
    </recommendedName>
    <alternativeName>
        <fullName evidence="12">DNA 3'-5' helicase RecQ</fullName>
    </alternativeName>
</protein>
<dbReference type="RefSeq" id="WP_373286245.1">
    <property type="nucleotide sequence ID" value="NZ_BMJY01000002.1"/>
</dbReference>
<evidence type="ECO:0000256" key="1">
    <source>
        <dbReference type="ARBA" id="ARBA00005446"/>
    </source>
</evidence>
<sequence>MKRDEIERVARESFGLETLRPAQREAIEAAVAGRDVLAVLATGYGKSAVYQIAATLRRGITVVVSPLIALQEDQLAGLQEAPDAPEAVVLNSARGSRSRRDAWRRLRAGDAEYVLLAPEQLAKEEVLGDLAELDVSLLVIDEAHCIASWGHDFRPDYLLVGTMADRLGRPPIVALTATASTPVREEIAERLGLRDPAVLVGDMDRPNISLAVHRHAEEHDKRQAVLDEIAGLDGPGLLYTATRRDAERYAAELAERGLRTLPYHAGLRAAERARAHEAFLEGSVDVVAATSAFGMGIDKEDVRFVVHADAPDSVDAYYQELGRAGRDGGPAQGTLHYRPEDLALRRYFASRSPGADELRRVVDALQDGARRRADLAARADVSPRRLTGLLTLLSDTASVRVDRCGARLRRGIAPEKAVEHALERADARERIDRSRVEMLRGYAETRRCRRQVLLGYFGQEPDAPCGNCDTCADGSAYADAPAGRTGGADEGFAVDDRVRHSEWGEGTVMSVEDDRLTAFFASEGYKTLSLALVDEHGLLARREPAAGG</sequence>
<dbReference type="Proteomes" id="UP000657592">
    <property type="component" value="Unassembled WGS sequence"/>
</dbReference>
<dbReference type="Pfam" id="PF16124">
    <property type="entry name" value="RecQ_Zn_bind"/>
    <property type="match status" value="1"/>
</dbReference>
<evidence type="ECO:0000313" key="15">
    <source>
        <dbReference type="EMBL" id="GGH38136.1"/>
    </source>
</evidence>
<dbReference type="InterPro" id="IPR011545">
    <property type="entry name" value="DEAD/DEAH_box_helicase_dom"/>
</dbReference>
<dbReference type="GO" id="GO:0016787">
    <property type="term" value="F:hydrolase activity"/>
    <property type="evidence" value="ECO:0007669"/>
    <property type="project" value="UniProtKB-KW"/>
</dbReference>
<dbReference type="GO" id="GO:0005524">
    <property type="term" value="F:ATP binding"/>
    <property type="evidence" value="ECO:0007669"/>
    <property type="project" value="UniProtKB-KW"/>
</dbReference>
<comment type="catalytic activity">
    <reaction evidence="9">
        <text>Couples ATP hydrolysis with the unwinding of duplex DNA by translocating in the 3'-5' direction.</text>
        <dbReference type="EC" id="5.6.2.4"/>
    </reaction>
</comment>
<dbReference type="PROSITE" id="PS51194">
    <property type="entry name" value="HELICASE_CTER"/>
    <property type="match status" value="1"/>
</dbReference>
<dbReference type="GO" id="GO:0005737">
    <property type="term" value="C:cytoplasm"/>
    <property type="evidence" value="ECO:0007669"/>
    <property type="project" value="TreeGrafter"/>
</dbReference>
<proteinExistence type="inferred from homology"/>
<name>A0A917ML30_9MICO</name>
<evidence type="ECO:0000256" key="7">
    <source>
        <dbReference type="ARBA" id="ARBA00023125"/>
    </source>
</evidence>
<evidence type="ECO:0000256" key="8">
    <source>
        <dbReference type="ARBA" id="ARBA00023235"/>
    </source>
</evidence>
<feature type="domain" description="Helicase C-terminal" evidence="14">
    <location>
        <begin position="221"/>
        <end position="369"/>
    </location>
</feature>
<dbReference type="SMART" id="SM00490">
    <property type="entry name" value="HELICc"/>
    <property type="match status" value="1"/>
</dbReference>
<feature type="domain" description="Helicase ATP-binding" evidence="13">
    <location>
        <begin position="27"/>
        <end position="197"/>
    </location>
</feature>
<gene>
    <name evidence="15" type="primary">recQ</name>
    <name evidence="15" type="ORF">GCM10010921_08520</name>
</gene>
<evidence type="ECO:0000256" key="4">
    <source>
        <dbReference type="ARBA" id="ARBA00022801"/>
    </source>
</evidence>
<keyword evidence="6" id="KW-0067">ATP-binding</keyword>
<evidence type="ECO:0000256" key="6">
    <source>
        <dbReference type="ARBA" id="ARBA00022840"/>
    </source>
</evidence>
<dbReference type="PROSITE" id="PS00690">
    <property type="entry name" value="DEAH_ATP_HELICASE"/>
    <property type="match status" value="1"/>
</dbReference>
<dbReference type="Pfam" id="PF00270">
    <property type="entry name" value="DEAD"/>
    <property type="match status" value="1"/>
</dbReference>
<evidence type="ECO:0000259" key="14">
    <source>
        <dbReference type="PROSITE" id="PS51194"/>
    </source>
</evidence>
<dbReference type="Pfam" id="PF00271">
    <property type="entry name" value="Helicase_C"/>
    <property type="match status" value="1"/>
</dbReference>
<dbReference type="EC" id="5.6.2.4" evidence="10"/>
<dbReference type="CDD" id="cd17920">
    <property type="entry name" value="DEXHc_RecQ"/>
    <property type="match status" value="1"/>
</dbReference>
<dbReference type="GO" id="GO:0003677">
    <property type="term" value="F:DNA binding"/>
    <property type="evidence" value="ECO:0007669"/>
    <property type="project" value="UniProtKB-KW"/>
</dbReference>
<evidence type="ECO:0000256" key="12">
    <source>
        <dbReference type="ARBA" id="ARBA00044550"/>
    </source>
</evidence>
<dbReference type="GO" id="GO:0043590">
    <property type="term" value="C:bacterial nucleoid"/>
    <property type="evidence" value="ECO:0007669"/>
    <property type="project" value="TreeGrafter"/>
</dbReference>
<evidence type="ECO:0000256" key="11">
    <source>
        <dbReference type="ARBA" id="ARBA00044535"/>
    </source>
</evidence>
<dbReference type="InterPro" id="IPR036388">
    <property type="entry name" value="WH-like_DNA-bd_sf"/>
</dbReference>
<dbReference type="InterPro" id="IPR032284">
    <property type="entry name" value="RecQ_Zn-bd"/>
</dbReference>
<dbReference type="GO" id="GO:0006310">
    <property type="term" value="P:DNA recombination"/>
    <property type="evidence" value="ECO:0007669"/>
    <property type="project" value="InterPro"/>
</dbReference>
<dbReference type="PANTHER" id="PTHR13710:SF105">
    <property type="entry name" value="ATP-DEPENDENT DNA HELICASE Q1"/>
    <property type="match status" value="1"/>
</dbReference>
<accession>A0A917ML30</accession>
<evidence type="ECO:0000256" key="10">
    <source>
        <dbReference type="ARBA" id="ARBA00034808"/>
    </source>
</evidence>
<dbReference type="InterPro" id="IPR004589">
    <property type="entry name" value="DNA_helicase_ATP-dep_RecQ"/>
</dbReference>
<keyword evidence="16" id="KW-1185">Reference proteome</keyword>
<evidence type="ECO:0000256" key="3">
    <source>
        <dbReference type="ARBA" id="ARBA00022741"/>
    </source>
</evidence>
<reference evidence="15" key="2">
    <citation type="submission" date="2020-09" db="EMBL/GenBank/DDBJ databases">
        <authorList>
            <person name="Sun Q."/>
            <person name="Zhou Y."/>
        </authorList>
    </citation>
    <scope>NUCLEOTIDE SEQUENCE</scope>
    <source>
        <strain evidence="15">CGMCC 1.15794</strain>
    </source>
</reference>
<keyword evidence="7" id="KW-0238">DNA-binding</keyword>
<reference evidence="15" key="1">
    <citation type="journal article" date="2014" name="Int. J. Syst. Evol. Microbiol.">
        <title>Complete genome sequence of Corynebacterium casei LMG S-19264T (=DSM 44701T), isolated from a smear-ripened cheese.</title>
        <authorList>
            <consortium name="US DOE Joint Genome Institute (JGI-PGF)"/>
            <person name="Walter F."/>
            <person name="Albersmeier A."/>
            <person name="Kalinowski J."/>
            <person name="Ruckert C."/>
        </authorList>
    </citation>
    <scope>NUCLEOTIDE SEQUENCE</scope>
    <source>
        <strain evidence="15">CGMCC 1.15794</strain>
    </source>
</reference>
<dbReference type="GO" id="GO:0006281">
    <property type="term" value="P:DNA repair"/>
    <property type="evidence" value="ECO:0007669"/>
    <property type="project" value="TreeGrafter"/>
</dbReference>
<keyword evidence="2" id="KW-0479">Metal-binding</keyword>
<evidence type="ECO:0000256" key="9">
    <source>
        <dbReference type="ARBA" id="ARBA00034617"/>
    </source>
</evidence>
<dbReference type="InterPro" id="IPR014001">
    <property type="entry name" value="Helicase_ATP-bd"/>
</dbReference>
<comment type="similarity">
    <text evidence="1">Belongs to the helicase family. RecQ subfamily.</text>
</comment>
<dbReference type="PROSITE" id="PS51192">
    <property type="entry name" value="HELICASE_ATP_BIND_1"/>
    <property type="match status" value="1"/>
</dbReference>
<dbReference type="GO" id="GO:0046872">
    <property type="term" value="F:metal ion binding"/>
    <property type="evidence" value="ECO:0007669"/>
    <property type="project" value="UniProtKB-KW"/>
</dbReference>
<dbReference type="InterPro" id="IPR001650">
    <property type="entry name" value="Helicase_C-like"/>
</dbReference>